<keyword evidence="3" id="KW-0489">Methyltransferase</keyword>
<dbReference type="InterPro" id="IPR013216">
    <property type="entry name" value="Methyltransf_11"/>
</dbReference>
<evidence type="ECO:0000256" key="1">
    <source>
        <dbReference type="ARBA" id="ARBA00022679"/>
    </source>
</evidence>
<dbReference type="EMBL" id="CP001719">
    <property type="protein sequence ID" value="ADC46748.1"/>
    <property type="molecule type" value="Genomic_DNA"/>
</dbReference>
<dbReference type="GO" id="GO:0016126">
    <property type="term" value="P:sterol biosynthetic process"/>
    <property type="evidence" value="ECO:0007669"/>
    <property type="project" value="TreeGrafter"/>
</dbReference>
<evidence type="ECO:0000313" key="4">
    <source>
        <dbReference type="Proteomes" id="UP000008680"/>
    </source>
</evidence>
<dbReference type="STRING" id="634498.mru_0897"/>
<dbReference type="PANTHER" id="PTHR44068">
    <property type="entry name" value="ZGC:194242"/>
    <property type="match status" value="1"/>
</dbReference>
<dbReference type="GeneID" id="8770548"/>
<dbReference type="eggNOG" id="arCOG06507">
    <property type="taxonomic scope" value="Archaea"/>
</dbReference>
<dbReference type="GO" id="GO:0003838">
    <property type="term" value="F:sterol 24-C-methyltransferase activity"/>
    <property type="evidence" value="ECO:0007669"/>
    <property type="project" value="TreeGrafter"/>
</dbReference>
<dbReference type="SUPFAM" id="SSF53335">
    <property type="entry name" value="S-adenosyl-L-methionine-dependent methyltransferases"/>
    <property type="match status" value="1"/>
</dbReference>
<dbReference type="RefSeq" id="WP_012955699.1">
    <property type="nucleotide sequence ID" value="NC_013790.1"/>
</dbReference>
<dbReference type="HOGENOM" id="CLU_081534_1_1_2"/>
<accession>D3E2I7</accession>
<gene>
    <name evidence="3" type="ordered locus">mru_0897</name>
</gene>
<dbReference type="InterPro" id="IPR050447">
    <property type="entry name" value="Erg6_SMT_methyltransf"/>
</dbReference>
<dbReference type="CDD" id="cd02440">
    <property type="entry name" value="AdoMet_MTases"/>
    <property type="match status" value="1"/>
</dbReference>
<dbReference type="Gene3D" id="3.40.50.150">
    <property type="entry name" value="Vaccinia Virus protein VP39"/>
    <property type="match status" value="1"/>
</dbReference>
<dbReference type="Proteomes" id="UP000008680">
    <property type="component" value="Chromosome"/>
</dbReference>
<organism evidence="3 4">
    <name type="scientific">Methanobrevibacter ruminantium (strain ATCC 35063 / DSM 1093 / JCM 13430 / OCM 146 / M1)</name>
    <name type="common">Methanobacterium ruminantium</name>
    <dbReference type="NCBI Taxonomy" id="634498"/>
    <lineage>
        <taxon>Archaea</taxon>
        <taxon>Methanobacteriati</taxon>
        <taxon>Methanobacteriota</taxon>
        <taxon>Methanomada group</taxon>
        <taxon>Methanobacteria</taxon>
        <taxon>Methanobacteriales</taxon>
        <taxon>Methanobacteriaceae</taxon>
        <taxon>Methanobrevibacter</taxon>
    </lineage>
</organism>
<dbReference type="KEGG" id="mru:mru_0897"/>
<dbReference type="Pfam" id="PF08241">
    <property type="entry name" value="Methyltransf_11"/>
    <property type="match status" value="1"/>
</dbReference>
<evidence type="ECO:0000313" key="3">
    <source>
        <dbReference type="EMBL" id="ADC46748.1"/>
    </source>
</evidence>
<feature type="domain" description="Methyltransferase type 11" evidence="2">
    <location>
        <begin position="57"/>
        <end position="155"/>
    </location>
</feature>
<dbReference type="InterPro" id="IPR029063">
    <property type="entry name" value="SAM-dependent_MTases_sf"/>
</dbReference>
<protein>
    <submittedName>
        <fullName evidence="3">SAM-dependent methyltransferase UbiE family</fullName>
        <ecNumber evidence="3">2.1.1.-</ecNumber>
    </submittedName>
</protein>
<dbReference type="EC" id="2.1.1.-" evidence="3"/>
<evidence type="ECO:0000259" key="2">
    <source>
        <dbReference type="Pfam" id="PF08241"/>
    </source>
</evidence>
<dbReference type="PATRIC" id="fig|634498.28.peg.898"/>
<keyword evidence="1 3" id="KW-0808">Transferase</keyword>
<dbReference type="GO" id="GO:0032259">
    <property type="term" value="P:methylation"/>
    <property type="evidence" value="ECO:0007669"/>
    <property type="project" value="UniProtKB-KW"/>
</dbReference>
<dbReference type="OrthoDB" id="1018at2157"/>
<dbReference type="AlphaFoldDB" id="D3E2I7"/>
<dbReference type="PANTHER" id="PTHR44068:SF1">
    <property type="entry name" value="HYPOTHETICAL LOC100005854"/>
    <property type="match status" value="1"/>
</dbReference>
<proteinExistence type="predicted"/>
<sequence>MSNQDEENYMDDELLLNARKPKGELGEKLIENMNINHESLAQWSLNHLEIDKDDFILDIGCGGGVNVERFLKMTDNKVFGLDYSELSVEKSIELNRESIDDGRCEIIQGSVSDMPFEEGIFNIATAFETVYFWPDFVNDLKEVHRILKKDGIFFIANEALPNEYDKRQQRIIELLEMHIYSKEELEDSLEKAGFSDVKCFIKEAKDSFTGDDAYWICVIAKK</sequence>
<name>D3E2I7_METRM</name>
<reference evidence="3 4" key="1">
    <citation type="journal article" date="2010" name="PLoS ONE">
        <title>The genome sequence of the rumen methanogen Methanobrevibacter ruminantium reveals new possibilities for controlling ruminant methane emissions.</title>
        <authorList>
            <person name="Leahy S.C."/>
            <person name="Kelly W.J."/>
            <person name="Altermann E."/>
            <person name="Ronimus R.S."/>
            <person name="Yeoman C.J."/>
            <person name="Pacheco D.M."/>
            <person name="Li D."/>
            <person name="Kong Z."/>
            <person name="McTavish S."/>
            <person name="Sang C."/>
            <person name="Lambie S.C."/>
            <person name="Janssen P.H."/>
            <person name="Dey D."/>
            <person name="Attwood G.T."/>
        </authorList>
    </citation>
    <scope>NUCLEOTIDE SEQUENCE [LARGE SCALE GENOMIC DNA]</scope>
    <source>
        <strain evidence="4">ATCC 35063 / DSM 1093 / JCM 13430 / OCM 146 / M1</strain>
    </source>
</reference>
<keyword evidence="4" id="KW-1185">Reference proteome</keyword>